<accession>A0A0E3PCY3</accession>
<dbReference type="PATRIC" id="fig|1434119.4.peg.1579"/>
<keyword evidence="1" id="KW-0175">Coiled coil</keyword>
<evidence type="ECO:0000256" key="1">
    <source>
        <dbReference type="SAM" id="Coils"/>
    </source>
</evidence>
<feature type="compositionally biased region" description="Polar residues" evidence="2">
    <location>
        <begin position="137"/>
        <end position="149"/>
    </location>
</feature>
<protein>
    <submittedName>
        <fullName evidence="3">Uncharacterized protein</fullName>
    </submittedName>
</protein>
<name>A0A0E3PCY3_9EURY</name>
<sequence length="221" mass="24095">MKLFDLTKFFTLKKISIFSVLLIMFSVVPSCALAEEETTEPSLPEEDFDTMQSRMTESVDRMIETLENSTEEIDDETLASAEELISGLTSIKEEISEAESESDLQKIREELDALLEEAPEELKSISGFGMMGPGPEQAQNGSQNGSQVPPQGAGNMSEERPERPEGANAMGENASTEKQGMSGQAPDEQEETNNAENAETESSTETGFFASLLNSLKSLFS</sequence>
<dbReference type="EMBL" id="CP009507">
    <property type="protein sequence ID" value="AKB31929.1"/>
    <property type="molecule type" value="Genomic_DNA"/>
</dbReference>
<feature type="compositionally biased region" description="Low complexity" evidence="2">
    <location>
        <begin position="194"/>
        <end position="206"/>
    </location>
</feature>
<feature type="region of interest" description="Disordered" evidence="2">
    <location>
        <begin position="125"/>
        <end position="208"/>
    </location>
</feature>
<evidence type="ECO:0000313" key="4">
    <source>
        <dbReference type="Proteomes" id="UP000033092"/>
    </source>
</evidence>
<dbReference type="GeneID" id="41605247"/>
<dbReference type="RefSeq" id="WP_148705082.1">
    <property type="nucleotide sequence ID" value="NZ_CP009507.1"/>
</dbReference>
<proteinExistence type="predicted"/>
<dbReference type="AlphaFoldDB" id="A0A0E3PCY3"/>
<dbReference type="KEGG" id="msz:MSSIH_1239"/>
<evidence type="ECO:0000256" key="2">
    <source>
        <dbReference type="SAM" id="MobiDB-lite"/>
    </source>
</evidence>
<evidence type="ECO:0000313" key="3">
    <source>
        <dbReference type="EMBL" id="AKB31929.1"/>
    </source>
</evidence>
<gene>
    <name evidence="3" type="ORF">MSSIH_1239</name>
</gene>
<reference evidence="3 4" key="1">
    <citation type="submission" date="2014-07" db="EMBL/GenBank/DDBJ databases">
        <title>Methanogenic archaea and the global carbon cycle.</title>
        <authorList>
            <person name="Henriksen J.R."/>
            <person name="Luke J."/>
            <person name="Reinhart S."/>
            <person name="Benedict M.N."/>
            <person name="Youngblut N.D."/>
            <person name="Metcalf M.E."/>
            <person name="Whitaker R.J."/>
            <person name="Metcalf W.W."/>
        </authorList>
    </citation>
    <scope>NUCLEOTIDE SEQUENCE [LARGE SCALE GENOMIC DNA]</scope>
    <source>
        <strain evidence="3 4">HI350</strain>
    </source>
</reference>
<dbReference type="HOGENOM" id="CLU_110994_0_0_2"/>
<feature type="coiled-coil region" evidence="1">
    <location>
        <begin position="81"/>
        <end position="124"/>
    </location>
</feature>
<feature type="compositionally biased region" description="Polar residues" evidence="2">
    <location>
        <begin position="173"/>
        <end position="182"/>
    </location>
</feature>
<organism evidence="3 4">
    <name type="scientific">Methanosarcina siciliae HI350</name>
    <dbReference type="NCBI Taxonomy" id="1434119"/>
    <lineage>
        <taxon>Archaea</taxon>
        <taxon>Methanobacteriati</taxon>
        <taxon>Methanobacteriota</taxon>
        <taxon>Stenosarchaea group</taxon>
        <taxon>Methanomicrobia</taxon>
        <taxon>Methanosarcinales</taxon>
        <taxon>Methanosarcinaceae</taxon>
        <taxon>Methanosarcina</taxon>
    </lineage>
</organism>
<dbReference type="Proteomes" id="UP000033092">
    <property type="component" value="Chromosome"/>
</dbReference>